<evidence type="ECO:0000256" key="1">
    <source>
        <dbReference type="SAM" id="SignalP"/>
    </source>
</evidence>
<dbReference type="RefSeq" id="WP_169136946.1">
    <property type="nucleotide sequence ID" value="NZ_WTVS01000002.1"/>
</dbReference>
<organism evidence="2 3">
    <name type="scientific">Aromatoleum toluolicum</name>
    <dbReference type="NCBI Taxonomy" id="90060"/>
    <lineage>
        <taxon>Bacteria</taxon>
        <taxon>Pseudomonadati</taxon>
        <taxon>Pseudomonadota</taxon>
        <taxon>Betaproteobacteria</taxon>
        <taxon>Rhodocyclales</taxon>
        <taxon>Rhodocyclaceae</taxon>
        <taxon>Aromatoleum</taxon>
    </lineage>
</organism>
<accession>A0ABX1N9P4</accession>
<name>A0ABX1N9P4_9RHOO</name>
<protein>
    <submittedName>
        <fullName evidence="2">Uncharacterized protein</fullName>
    </submittedName>
</protein>
<feature type="chain" id="PRO_5045893104" evidence="1">
    <location>
        <begin position="23"/>
        <end position="229"/>
    </location>
</feature>
<reference evidence="2 3" key="1">
    <citation type="submission" date="2019-12" db="EMBL/GenBank/DDBJ databases">
        <title>Comparative genomics gives insights into the taxonomy of the Azoarcus-Aromatoleum group and reveals separate origins of nif in the plant-associated Azoarcus and non-plant-associated Aromatoleum sub-groups.</title>
        <authorList>
            <person name="Lafos M."/>
            <person name="Maluk M."/>
            <person name="Batista M."/>
            <person name="Junghare M."/>
            <person name="Carmona M."/>
            <person name="Faoro H."/>
            <person name="Cruz L.M."/>
            <person name="Battistoni F."/>
            <person name="De Souza E."/>
            <person name="Pedrosa F."/>
            <person name="Chen W.-M."/>
            <person name="Poole P.S."/>
            <person name="Dixon R.A."/>
            <person name="James E.K."/>
        </authorList>
    </citation>
    <scope>NUCLEOTIDE SEQUENCE [LARGE SCALE GENOMIC DNA]</scope>
    <source>
        <strain evidence="2 3">T</strain>
    </source>
</reference>
<dbReference type="EMBL" id="WTVS01000002">
    <property type="protein sequence ID" value="NMF95997.1"/>
    <property type="molecule type" value="Genomic_DNA"/>
</dbReference>
<dbReference type="Proteomes" id="UP000634522">
    <property type="component" value="Unassembled WGS sequence"/>
</dbReference>
<gene>
    <name evidence="2" type="ORF">GPA27_01120</name>
</gene>
<proteinExistence type="predicted"/>
<comment type="caution">
    <text evidence="2">The sequence shown here is derived from an EMBL/GenBank/DDBJ whole genome shotgun (WGS) entry which is preliminary data.</text>
</comment>
<keyword evidence="3" id="KW-1185">Reference proteome</keyword>
<sequence>MLKKLLAAIGITLAASGSTAGAELYKPYAESHVNFLYNLLFCDDINLFKTHGAEKSVGLWGTLLAERPDKTALRKVADDEANEGRVRAVAYNRLRALGETVPPKRLLGVIVEVPLQQGLDVLAAFSEGGVRYLNQSGKLAIFEGQGNPVEGMAKELLSVSQPIVNKIGPWDRQRLPPPRAGNVRITFLVSDGLYFGEGPFAVLQQDAMAGPVLSKATQLLQRAVELVTK</sequence>
<feature type="signal peptide" evidence="1">
    <location>
        <begin position="1"/>
        <end position="22"/>
    </location>
</feature>
<keyword evidence="1" id="KW-0732">Signal</keyword>
<evidence type="ECO:0000313" key="3">
    <source>
        <dbReference type="Proteomes" id="UP000634522"/>
    </source>
</evidence>
<evidence type="ECO:0000313" key="2">
    <source>
        <dbReference type="EMBL" id="NMF95997.1"/>
    </source>
</evidence>